<protein>
    <submittedName>
        <fullName evidence="1">Abortive phage infection protein</fullName>
    </submittedName>
</protein>
<keyword evidence="2" id="KW-1185">Reference proteome</keyword>
<dbReference type="InterPro" id="IPR011664">
    <property type="entry name" value="Abi_system_AbiD/AbiF-like"/>
</dbReference>
<name>A0A0V8QHL6_9FIRM</name>
<dbReference type="Proteomes" id="UP000054874">
    <property type="component" value="Unassembled WGS sequence"/>
</dbReference>
<dbReference type="Pfam" id="PF07751">
    <property type="entry name" value="Abi_2"/>
    <property type="match status" value="1"/>
</dbReference>
<sequence length="317" mass="37235">MPNTELPIDLETQVVLMKKYVSFRQRKKMRDFLGYAGYFRASRYGKYLLTQVNVFGSKADSKIFFALYDFDVQLRLLLFKYCKKAEVRFKSAIANAVSLKTGDAGFYLDKQYYTPTKSEKDKKTRNRNVAFFHTKFFAGLINDEEKLRRDVVKHPELKEYRKGGTRQNNVLPVWAAFSYFEMGTMVMIYSYLRGDLRKEVLDYTYSQNNYKKEVTKQMDTWLDAVRNLRNYCAHHSMVVGMTSSVVIPDNRDSADVLPDNTNLYSRLYALKKILSQKDADMLAEELEKLISKTKIDIYKMNVLPANWKELYDKILFL</sequence>
<dbReference type="OrthoDB" id="5363652at2"/>
<dbReference type="RefSeq" id="WP_058351707.1">
    <property type="nucleotide sequence ID" value="NZ_CABMMD010000048.1"/>
</dbReference>
<dbReference type="EMBL" id="LNAM01000048">
    <property type="protein sequence ID" value="KSV60063.1"/>
    <property type="molecule type" value="Genomic_DNA"/>
</dbReference>
<evidence type="ECO:0000313" key="1">
    <source>
        <dbReference type="EMBL" id="KSV60063.1"/>
    </source>
</evidence>
<accession>A0A0V8QHL6</accession>
<gene>
    <name evidence="1" type="ORF">ASU35_17470</name>
</gene>
<evidence type="ECO:0000313" key="2">
    <source>
        <dbReference type="Proteomes" id="UP000054874"/>
    </source>
</evidence>
<dbReference type="AlphaFoldDB" id="A0A0V8QHL6"/>
<comment type="caution">
    <text evidence="1">The sequence shown here is derived from an EMBL/GenBank/DDBJ whole genome shotgun (WGS) entry which is preliminary data.</text>
</comment>
<dbReference type="STRING" id="290052.ASU35_17470"/>
<reference evidence="1 2" key="1">
    <citation type="submission" date="2015-11" db="EMBL/GenBank/DDBJ databases">
        <title>Butyribacter intestini gen. nov., sp. nov., a butyric acid-producing bacterium of the family Lachnospiraceae isolated from the human faeces.</title>
        <authorList>
            <person name="Zou Y."/>
            <person name="Xue W."/>
            <person name="Luo G."/>
            <person name="Lv M."/>
        </authorList>
    </citation>
    <scope>NUCLEOTIDE SEQUENCE [LARGE SCALE GENOMIC DNA]</scope>
    <source>
        <strain evidence="1 2">ACET-33324</strain>
    </source>
</reference>
<proteinExistence type="predicted"/>
<organism evidence="1 2">
    <name type="scientific">Acetivibrio ethanolgignens</name>
    <dbReference type="NCBI Taxonomy" id="290052"/>
    <lineage>
        <taxon>Bacteria</taxon>
        <taxon>Bacillati</taxon>
        <taxon>Bacillota</taxon>
        <taxon>Clostridia</taxon>
        <taxon>Eubacteriales</taxon>
        <taxon>Oscillospiraceae</taxon>
        <taxon>Acetivibrio</taxon>
    </lineage>
</organism>